<dbReference type="Gene3D" id="3.40.50.1820">
    <property type="entry name" value="alpha/beta hydrolase"/>
    <property type="match status" value="1"/>
</dbReference>
<dbReference type="EMBL" id="QTJV01000004">
    <property type="protein sequence ID" value="RFM34316.1"/>
    <property type="molecule type" value="Genomic_DNA"/>
</dbReference>
<feature type="domain" description="BD-FAE-like" evidence="3">
    <location>
        <begin position="62"/>
        <end position="261"/>
    </location>
</feature>
<evidence type="ECO:0000259" key="3">
    <source>
        <dbReference type="Pfam" id="PF20434"/>
    </source>
</evidence>
<keyword evidence="1 4" id="KW-0378">Hydrolase</keyword>
<comment type="caution">
    <text evidence="4">The sequence shown here is derived from an EMBL/GenBank/DDBJ whole genome shotgun (WGS) entry which is preliminary data.</text>
</comment>
<name>A0A3E1P2A6_9BACT</name>
<protein>
    <submittedName>
        <fullName evidence="4">Alpha/beta hydrolase</fullName>
    </submittedName>
</protein>
<keyword evidence="5" id="KW-1185">Reference proteome</keyword>
<dbReference type="SUPFAM" id="SSF53474">
    <property type="entry name" value="alpha/beta-Hydrolases"/>
    <property type="match status" value="1"/>
</dbReference>
<reference evidence="4 5" key="1">
    <citation type="submission" date="2018-08" db="EMBL/GenBank/DDBJ databases">
        <title>Chitinophaga sp. K20C18050901, a novel bacterium isolated from forest soil.</title>
        <authorList>
            <person name="Wang C."/>
        </authorList>
    </citation>
    <scope>NUCLEOTIDE SEQUENCE [LARGE SCALE GENOMIC DNA]</scope>
    <source>
        <strain evidence="4 5">K20C18050901</strain>
    </source>
</reference>
<dbReference type="AlphaFoldDB" id="A0A3E1P2A6"/>
<dbReference type="GO" id="GO:0016787">
    <property type="term" value="F:hydrolase activity"/>
    <property type="evidence" value="ECO:0007669"/>
    <property type="project" value="UniProtKB-KW"/>
</dbReference>
<dbReference type="RefSeq" id="WP_116853902.1">
    <property type="nucleotide sequence ID" value="NZ_QTJV01000004.1"/>
</dbReference>
<dbReference type="InterPro" id="IPR029058">
    <property type="entry name" value="AB_hydrolase_fold"/>
</dbReference>
<dbReference type="PANTHER" id="PTHR48081:SF33">
    <property type="entry name" value="KYNURENINE FORMAMIDASE"/>
    <property type="match status" value="1"/>
</dbReference>
<proteinExistence type="predicted"/>
<feature type="chain" id="PRO_5017678362" evidence="2">
    <location>
        <begin position="24"/>
        <end position="301"/>
    </location>
</feature>
<evidence type="ECO:0000256" key="2">
    <source>
        <dbReference type="SAM" id="SignalP"/>
    </source>
</evidence>
<dbReference type="OrthoDB" id="9777975at2"/>
<evidence type="ECO:0000313" key="5">
    <source>
        <dbReference type="Proteomes" id="UP000261174"/>
    </source>
</evidence>
<dbReference type="Pfam" id="PF20434">
    <property type="entry name" value="BD-FAE"/>
    <property type="match status" value="1"/>
</dbReference>
<gene>
    <name evidence="4" type="ORF">DXN04_13615</name>
</gene>
<dbReference type="InterPro" id="IPR050300">
    <property type="entry name" value="GDXG_lipolytic_enzyme"/>
</dbReference>
<dbReference type="PANTHER" id="PTHR48081">
    <property type="entry name" value="AB HYDROLASE SUPERFAMILY PROTEIN C4A8.06C"/>
    <property type="match status" value="1"/>
</dbReference>
<organism evidence="4 5">
    <name type="scientific">Chitinophaga silvisoli</name>
    <dbReference type="NCBI Taxonomy" id="2291814"/>
    <lineage>
        <taxon>Bacteria</taxon>
        <taxon>Pseudomonadati</taxon>
        <taxon>Bacteroidota</taxon>
        <taxon>Chitinophagia</taxon>
        <taxon>Chitinophagales</taxon>
        <taxon>Chitinophagaceae</taxon>
        <taxon>Chitinophaga</taxon>
    </lineage>
</organism>
<dbReference type="Proteomes" id="UP000261174">
    <property type="component" value="Unassembled WGS sequence"/>
</dbReference>
<sequence length="301" mass="33071">MMFRSWNRILPCAILLYILPACKNESASQANPVDTTLAVSPGAKQELILLNQHYGDDSLQTMDIYLPAGRSPRRTHLMVFVHGGGWLGGDKSDFTVACEGLLRNTTFSPAFAYVNINYRLVKDGKNKFPAAEEDLVAAMNYMYAHADSFLVSPSSALIGASAGAHLTTLIAYKHNEQKHIKCVVSNWGPYDLARMYKEGSSGVPELMQLVLGATPAENPEIYAVSSPATYVSSDSPPTFLVHGKLDTLVRIAQGMELDSALSKHKIDHVFYTFDGYHGYSSEQVANDAADKMFNFIAKYTK</sequence>
<dbReference type="InterPro" id="IPR049492">
    <property type="entry name" value="BD-FAE-like_dom"/>
</dbReference>
<evidence type="ECO:0000256" key="1">
    <source>
        <dbReference type="ARBA" id="ARBA00022801"/>
    </source>
</evidence>
<accession>A0A3E1P2A6</accession>
<feature type="signal peptide" evidence="2">
    <location>
        <begin position="1"/>
        <end position="23"/>
    </location>
</feature>
<keyword evidence="2" id="KW-0732">Signal</keyword>
<evidence type="ECO:0000313" key="4">
    <source>
        <dbReference type="EMBL" id="RFM34316.1"/>
    </source>
</evidence>